<feature type="domain" description="Anti-bacteriophage protein A/HamA C-terminal" evidence="1">
    <location>
        <begin position="22"/>
        <end position="312"/>
    </location>
</feature>
<evidence type="ECO:0000259" key="1">
    <source>
        <dbReference type="Pfam" id="PF08878"/>
    </source>
</evidence>
<reference evidence="2 3" key="1">
    <citation type="journal article" date="2024" name="Chem. Sci.">
        <title>Discovery of megapolipeptins by genome mining of a Burkholderiales bacteria collection.</title>
        <authorList>
            <person name="Paulo B.S."/>
            <person name="Recchia M.J.J."/>
            <person name="Lee S."/>
            <person name="Fergusson C.H."/>
            <person name="Romanowski S.B."/>
            <person name="Hernandez A."/>
            <person name="Krull N."/>
            <person name="Liu D.Y."/>
            <person name="Cavanagh H."/>
            <person name="Bos A."/>
            <person name="Gray C.A."/>
            <person name="Murphy B.T."/>
            <person name="Linington R.G."/>
            <person name="Eustaquio A.S."/>
        </authorList>
    </citation>
    <scope>NUCLEOTIDE SEQUENCE [LARGE SCALE GENOMIC DNA]</scope>
    <source>
        <strain evidence="2 3">RL17-335-BIF-A</strain>
    </source>
</reference>
<proteinExistence type="predicted"/>
<protein>
    <submittedName>
        <fullName evidence="2">DUF1837 domain-containing protein</fullName>
    </submittedName>
</protein>
<dbReference type="Pfam" id="PF08878">
    <property type="entry name" value="HamA"/>
    <property type="match status" value="1"/>
</dbReference>
<dbReference type="EMBL" id="JAQQBZ010000051">
    <property type="protein sequence ID" value="MFM0598403.1"/>
    <property type="molecule type" value="Genomic_DNA"/>
</dbReference>
<organism evidence="2 3">
    <name type="scientific">Paraburkholderia dilworthii</name>
    <dbReference type="NCBI Taxonomy" id="948106"/>
    <lineage>
        <taxon>Bacteria</taxon>
        <taxon>Pseudomonadati</taxon>
        <taxon>Pseudomonadota</taxon>
        <taxon>Betaproteobacteria</taxon>
        <taxon>Burkholderiales</taxon>
        <taxon>Burkholderiaceae</taxon>
        <taxon>Paraburkholderia</taxon>
    </lineage>
</organism>
<evidence type="ECO:0000313" key="3">
    <source>
        <dbReference type="Proteomes" id="UP001629367"/>
    </source>
</evidence>
<sequence>MSHNLEAELDGLLGTMDWIPIFLTEHPELQSDGASIRHFFLALRDDEPMMMELAAKLADQIIGYCLPRKRLAKAVQRHLKNPTDLAAAMATLRRDARHAFQKYREEFPARSGEGGEMLAYVFVEHFLQAPMAIAKMHTKTNTTMPVFGADGVHVKYRSASDELEVIYLESKVHKTIDSAARDASKSIDDFRNGKQRSVELRLALDLGNFDQLDEVAQQALEDFLDPYSGTQTAKRLDRHACLLAYNEPAFESISGANAKEVLKKTFGDGCEGRRTTVSNAYKRRQLPEDKIVTFVLGLPSVAEFRSEFEKALSNG</sequence>
<dbReference type="Proteomes" id="UP001629367">
    <property type="component" value="Unassembled WGS sequence"/>
</dbReference>
<comment type="caution">
    <text evidence="2">The sequence shown here is derived from an EMBL/GenBank/DDBJ whole genome shotgun (WGS) entry which is preliminary data.</text>
</comment>
<name>A0ABW9DIM4_9BURK</name>
<keyword evidence="3" id="KW-1185">Reference proteome</keyword>
<dbReference type="InterPro" id="IPR014976">
    <property type="entry name" value="AbpA_HamA_C"/>
</dbReference>
<dbReference type="RefSeq" id="WP_408220015.1">
    <property type="nucleotide sequence ID" value="NZ_JAQQBZ010000051.1"/>
</dbReference>
<accession>A0ABW9DIM4</accession>
<gene>
    <name evidence="2" type="ORF">PQQ68_35745</name>
</gene>
<evidence type="ECO:0000313" key="2">
    <source>
        <dbReference type="EMBL" id="MFM0598403.1"/>
    </source>
</evidence>